<feature type="compositionally biased region" description="Basic and acidic residues" evidence="1">
    <location>
        <begin position="394"/>
        <end position="405"/>
    </location>
</feature>
<feature type="region of interest" description="Disordered" evidence="1">
    <location>
        <begin position="394"/>
        <end position="419"/>
    </location>
</feature>
<feature type="compositionally biased region" description="Basic and acidic residues" evidence="1">
    <location>
        <begin position="1"/>
        <end position="39"/>
    </location>
</feature>
<evidence type="ECO:0000256" key="1">
    <source>
        <dbReference type="SAM" id="MobiDB-lite"/>
    </source>
</evidence>
<reference evidence="2" key="1">
    <citation type="submission" date="2022-08" db="EMBL/GenBank/DDBJ databases">
        <title>Novel sulphate-reducing endosymbionts in the free-living metamonad Anaeramoeba.</title>
        <authorList>
            <person name="Jerlstrom-Hultqvist J."/>
            <person name="Cepicka I."/>
            <person name="Gallot-Lavallee L."/>
            <person name="Salas-Leiva D."/>
            <person name="Curtis B.A."/>
            <person name="Zahonova K."/>
            <person name="Pipaliya S."/>
            <person name="Dacks J."/>
            <person name="Roger A.J."/>
        </authorList>
    </citation>
    <scope>NUCLEOTIDE SEQUENCE</scope>
    <source>
        <strain evidence="2">Busselton2</strain>
    </source>
</reference>
<organism evidence="2 3">
    <name type="scientific">Anaeramoeba flamelloides</name>
    <dbReference type="NCBI Taxonomy" id="1746091"/>
    <lineage>
        <taxon>Eukaryota</taxon>
        <taxon>Metamonada</taxon>
        <taxon>Anaeramoebidae</taxon>
        <taxon>Anaeramoeba</taxon>
    </lineage>
</organism>
<feature type="region of interest" description="Disordered" evidence="1">
    <location>
        <begin position="1"/>
        <end position="71"/>
    </location>
</feature>
<dbReference type="SUPFAM" id="SSF52540">
    <property type="entry name" value="P-loop containing nucleoside triphosphate hydrolases"/>
    <property type="match status" value="1"/>
</dbReference>
<accession>A0AAV7Z8A0</accession>
<evidence type="ECO:0000313" key="3">
    <source>
        <dbReference type="Proteomes" id="UP001146793"/>
    </source>
</evidence>
<protein>
    <submittedName>
        <fullName evidence="2">Uncharacterized protein</fullName>
    </submittedName>
</protein>
<dbReference type="AlphaFoldDB" id="A0AAV7Z8A0"/>
<dbReference type="Proteomes" id="UP001146793">
    <property type="component" value="Unassembled WGS sequence"/>
</dbReference>
<gene>
    <name evidence="2" type="ORF">M0812_16425</name>
</gene>
<dbReference type="InterPro" id="IPR027417">
    <property type="entry name" value="P-loop_NTPase"/>
</dbReference>
<evidence type="ECO:0000313" key="2">
    <source>
        <dbReference type="EMBL" id="KAJ3437269.1"/>
    </source>
</evidence>
<feature type="compositionally biased region" description="Basic and acidic residues" evidence="1">
    <location>
        <begin position="46"/>
        <end position="71"/>
    </location>
</feature>
<dbReference type="EMBL" id="JANTQA010000033">
    <property type="protein sequence ID" value="KAJ3437269.1"/>
    <property type="molecule type" value="Genomic_DNA"/>
</dbReference>
<proteinExistence type="predicted"/>
<comment type="caution">
    <text evidence="2">The sequence shown here is derived from an EMBL/GenBank/DDBJ whole genome shotgun (WGS) entry which is preliminary data.</text>
</comment>
<name>A0AAV7Z8A0_9EUKA</name>
<sequence length="917" mass="110027">MDQRNKETKQKKSEREKQEETKRKKLENERDEMIEVRNHMEKRRTKLEEELDKMKKERDQQKERRTKLEEELDELNKKSSFKIQFLTTVEELLEKLKKYKKKKKATKIQEKEKIKLKSLIETIQKEILLSKKIEKQNQQIKEQNKLIKEQNQRIDLSQTNQPNLIETTNKMKMLSIEKNKKIQPFEMKEQVIRSTIQNFQKNKYMGFIKSSKKTRKDLLEFVDREEELETMFNILENNFNERGYKKEKRAHNFILIPGGSGLGKTRLGDEFLPFCQKKCSKESILLLQQDQKKKSPQNKNQTNERFQLMYRSIVHNSQSLYMDLSNGSKFIPEIDLKYKPEVCLGLRITCTLLNLSLDNFFYELKRNKIDPNIFKTVNIFRYIINSNIKKQKKEKEKEKEKVNFKEKKKQQKEKKKENPRRNSLMPLIFIFHIDDFQLYIDQMTKYLIKEMKKKNQQQISEENKQDCYQESKDNLKELLKAIGHIMTHFEEICIVPICTGTSAYDISFLPTEYSRYLINLGPLKFESVKRIFQNYTKQLKNGFMKQILKKHLIDEEKNQFQIILGDIGLIPRYLNEFKKLLKSYEKLNFEKKQYNENSLYEIEYKIFSQLKNAYFFCDFHKNEKISKRILELSLLLVPVSRNDQIIKENNLTFYDLEREGTLFLIPTSSKVNSDKFLVYIPFIFLHYLNQKYLIFENQYLKPINLKEEWNWQDFENFHLEFERVYNNTLFNYYKNNTTTTTTTTKTSSLSSKSLSCLPLKTIYRGAYISNKQYQLIQLSNLKKYFHPKQCIKKNSTILIKNNFFNIINKLDQEENLKEKIKNKESCIIKSTQGNPLVDSFIIRYDNNLKPVLISCQLKHTVLSNFDQQYLDKNPDLIIICKSNLEVYLGKNLAHRGLLAFNKPDIEQEQEQEQEQEN</sequence>